<protein>
    <submittedName>
        <fullName evidence="1">Uncharacterized protein</fullName>
    </submittedName>
</protein>
<gene>
    <name evidence="1" type="ORF">HV276_11120</name>
</gene>
<evidence type="ECO:0000313" key="2">
    <source>
        <dbReference type="Proteomes" id="UP000512146"/>
    </source>
</evidence>
<evidence type="ECO:0000313" key="1">
    <source>
        <dbReference type="EMBL" id="QLX30227.1"/>
    </source>
</evidence>
<accession>A0A7L6L8W4</accession>
<dbReference type="AlphaFoldDB" id="A0A7L6L8W4"/>
<dbReference type="RefSeq" id="WP_181503321.1">
    <property type="nucleotide sequence ID" value="NZ_CP056165.1"/>
</dbReference>
<proteinExistence type="predicted"/>
<reference evidence="1 2" key="1">
    <citation type="submission" date="2020-06" db="EMBL/GenBank/DDBJ databases">
        <title>REHAB project genomes.</title>
        <authorList>
            <person name="Shaw L.P."/>
        </authorList>
    </citation>
    <scope>NUCLEOTIDE SEQUENCE [LARGE SCALE GENOMIC DNA]</scope>
    <source>
        <strain evidence="1 2">RHBSTW-00777</strain>
    </source>
</reference>
<dbReference type="Proteomes" id="UP000512146">
    <property type="component" value="Chromosome"/>
</dbReference>
<name>A0A7L6L8W4_9ESCH</name>
<sequence length="92" mass="10513">MAHSDAVYVIHDKLINADVFMFMAQHDGIAKGHLHAFCNRMKRTDFSLHRVTAYDFADQQLVPVDIDRVYVCEASPAFLIPEENKEDGKFEA</sequence>
<organism evidence="1 2">
    <name type="scientific">Escherichia marmotae</name>
    <dbReference type="NCBI Taxonomy" id="1499973"/>
    <lineage>
        <taxon>Bacteria</taxon>
        <taxon>Pseudomonadati</taxon>
        <taxon>Pseudomonadota</taxon>
        <taxon>Gammaproteobacteria</taxon>
        <taxon>Enterobacterales</taxon>
        <taxon>Enterobacteriaceae</taxon>
        <taxon>Escherichia</taxon>
    </lineage>
</organism>
<dbReference type="EMBL" id="CP056165">
    <property type="protein sequence ID" value="QLX30227.1"/>
    <property type="molecule type" value="Genomic_DNA"/>
</dbReference>